<evidence type="ECO:0000256" key="1">
    <source>
        <dbReference type="ARBA" id="ARBA00022801"/>
    </source>
</evidence>
<gene>
    <name evidence="4" type="ORF">V3328_14535</name>
</gene>
<dbReference type="SUPFAM" id="SSF52743">
    <property type="entry name" value="Subtilisin-like"/>
    <property type="match status" value="1"/>
</dbReference>
<dbReference type="Gene3D" id="3.40.50.200">
    <property type="entry name" value="Peptidase S8/S53 domain"/>
    <property type="match status" value="1"/>
</dbReference>
<dbReference type="PROSITE" id="PS00136">
    <property type="entry name" value="SUBTILASE_ASP"/>
    <property type="match status" value="1"/>
</dbReference>
<keyword evidence="5" id="KW-1185">Reference proteome</keyword>
<dbReference type="RefSeq" id="WP_340330394.1">
    <property type="nucleotide sequence ID" value="NZ_JAZHOF010000005.1"/>
</dbReference>
<evidence type="ECO:0000313" key="5">
    <source>
        <dbReference type="Proteomes" id="UP001378188"/>
    </source>
</evidence>
<dbReference type="Proteomes" id="UP001378188">
    <property type="component" value="Unassembled WGS sequence"/>
</dbReference>
<dbReference type="InterPro" id="IPR023827">
    <property type="entry name" value="Peptidase_S8_Asp-AS"/>
</dbReference>
<sequence>MASEWKQAGLEFGTDPYCDWSLGPGRDFLLGHDEPDPWFTTLLRRGTDPDTGDVVTTARLKSAFNAAGSGTPGKDPVAYISAYFDRLRGKSRLPAYITAIVSAKFFKLLAERPDLQGLVPAAVLGLPAGFRTPFPAPRSPSPTGPCKVVVGVIDDGLAIAHERFRHADGTTRIAYAWAQDGPVPASGAPAGFGREYDKAAIDQLLLQCTHGGLVDEDAFYRIAGLADFGQAGHKGVAGRSSHGTHVMDLAAGYDPRDGEGAERAIVCVQLPSAITADTSGARLDPYVHLAMNYILDRADWIARQQGSGPLPVVINFSYGTVAGPHDGTSELEAAIDEFVQIHTGRPQPVSVVLPSGNSHLSRCHAQLAYDTTSMVDAEAATSDLEWRVLPDDRTSSFVEIWLPYAPPPVGASRVELQIAPPGSPTHPTSPWIGEEPGQGVVWERDGQVVCKAVYTFDPDPNPTGRGRFVVAIRPTVYLGAPKRLAPSGVWRIRIRNISLGSGEIVHAWVQRDDTPHGYPTRGRQAFFDHASYERFDTGGFELETDSPACIVKRAGLINAIATGEKPAVIGGYLRKEAVVSKYSAGGPTTPVRDAPAPWRTGPDAVAVGDDSLVHWGVLAAGTRSGSTVALTGTSVAAPQVTRWIADRFVAGDSGDRTAVAGKATQDEAGRSTPAPPVARGGAGRLDLPPGRALPRFWP</sequence>
<dbReference type="GO" id="GO:0006508">
    <property type="term" value="P:proteolysis"/>
    <property type="evidence" value="ECO:0007669"/>
    <property type="project" value="InterPro"/>
</dbReference>
<dbReference type="EMBL" id="JAZHOF010000005">
    <property type="protein sequence ID" value="MEJ8572705.1"/>
    <property type="molecule type" value="Genomic_DNA"/>
</dbReference>
<feature type="domain" description="Peptidase S8/S53" evidence="3">
    <location>
        <begin position="147"/>
        <end position="645"/>
    </location>
</feature>
<proteinExistence type="predicted"/>
<evidence type="ECO:0000313" key="4">
    <source>
        <dbReference type="EMBL" id="MEJ8572705.1"/>
    </source>
</evidence>
<name>A0AAW9RWQ7_9HYPH</name>
<reference evidence="4 5" key="1">
    <citation type="submission" date="2024-02" db="EMBL/GenBank/DDBJ databases">
        <title>Genome analysis and characterization of Microbaculum marinisediminis sp. nov., isolated from marine sediment.</title>
        <authorList>
            <person name="Du Z.-J."/>
            <person name="Ye Y.-Q."/>
            <person name="Zhang Z.-R."/>
            <person name="Yuan S.-M."/>
            <person name="Zhang X.-Y."/>
        </authorList>
    </citation>
    <scope>NUCLEOTIDE SEQUENCE [LARGE SCALE GENOMIC DNA]</scope>
    <source>
        <strain evidence="4 5">SDUM1044001</strain>
    </source>
</reference>
<organism evidence="4 5">
    <name type="scientific">Microbaculum marinum</name>
    <dbReference type="NCBI Taxonomy" id="1764581"/>
    <lineage>
        <taxon>Bacteria</taxon>
        <taxon>Pseudomonadati</taxon>
        <taxon>Pseudomonadota</taxon>
        <taxon>Alphaproteobacteria</taxon>
        <taxon>Hyphomicrobiales</taxon>
        <taxon>Tepidamorphaceae</taxon>
        <taxon>Microbaculum</taxon>
    </lineage>
</organism>
<dbReference type="Gene3D" id="2.60.120.1290">
    <property type="match status" value="1"/>
</dbReference>
<feature type="region of interest" description="Disordered" evidence="2">
    <location>
        <begin position="657"/>
        <end position="698"/>
    </location>
</feature>
<evidence type="ECO:0000259" key="3">
    <source>
        <dbReference type="Pfam" id="PF00082"/>
    </source>
</evidence>
<dbReference type="InterPro" id="IPR036852">
    <property type="entry name" value="Peptidase_S8/S53_dom_sf"/>
</dbReference>
<dbReference type="GO" id="GO:0004252">
    <property type="term" value="F:serine-type endopeptidase activity"/>
    <property type="evidence" value="ECO:0007669"/>
    <property type="project" value="InterPro"/>
</dbReference>
<protein>
    <submittedName>
        <fullName evidence="4">S8 family serine peptidase</fullName>
    </submittedName>
</protein>
<accession>A0AAW9RWQ7</accession>
<dbReference type="InterPro" id="IPR000209">
    <property type="entry name" value="Peptidase_S8/S53_dom"/>
</dbReference>
<dbReference type="Pfam" id="PF00082">
    <property type="entry name" value="Peptidase_S8"/>
    <property type="match status" value="1"/>
</dbReference>
<dbReference type="AlphaFoldDB" id="A0AAW9RWQ7"/>
<comment type="caution">
    <text evidence="4">The sequence shown here is derived from an EMBL/GenBank/DDBJ whole genome shotgun (WGS) entry which is preliminary data.</text>
</comment>
<keyword evidence="1" id="KW-0378">Hydrolase</keyword>
<evidence type="ECO:0000256" key="2">
    <source>
        <dbReference type="SAM" id="MobiDB-lite"/>
    </source>
</evidence>